<reference evidence="9 10" key="1">
    <citation type="submission" date="2017-03" db="EMBL/GenBank/DDBJ databases">
        <title>Foreign affairs: Plasmid Transfer between Roseobacters and Rhizobia.</title>
        <authorList>
            <person name="Bartling P."/>
            <person name="Bunk B."/>
            <person name="Overmann J."/>
            <person name="Brinkmann H."/>
            <person name="Petersen J."/>
        </authorList>
    </citation>
    <scope>NUCLEOTIDE SEQUENCE [LARGE SCALE GENOMIC DNA]</scope>
    <source>
        <strain evidence="9 10">MACL11</strain>
    </source>
</reference>
<feature type="transmembrane region" description="Helical" evidence="7">
    <location>
        <begin position="327"/>
        <end position="354"/>
    </location>
</feature>
<evidence type="ECO:0000259" key="8">
    <source>
        <dbReference type="Pfam" id="PF06808"/>
    </source>
</evidence>
<dbReference type="STRING" id="1122214.Mame_03787"/>
<gene>
    <name evidence="9" type="primary">siaT_21</name>
    <name evidence="9" type="ORF">Mame_03787</name>
</gene>
<feature type="transmembrane region" description="Helical" evidence="7">
    <location>
        <begin position="145"/>
        <end position="169"/>
    </location>
</feature>
<keyword evidence="6 7" id="KW-0472">Membrane</keyword>
<keyword evidence="10" id="KW-1185">Reference proteome</keyword>
<keyword evidence="5 7" id="KW-1133">Transmembrane helix</keyword>
<keyword evidence="7" id="KW-0813">Transport</keyword>
<comment type="subunit">
    <text evidence="7">The complex comprises the extracytoplasmic solute receptor protein and the two transmembrane proteins.</text>
</comment>
<feature type="transmembrane region" description="Helical" evidence="7">
    <location>
        <begin position="414"/>
        <end position="436"/>
    </location>
</feature>
<dbReference type="RefSeq" id="WP_018065421.1">
    <property type="nucleotide sequence ID" value="NZ_AQWH01000013.1"/>
</dbReference>
<feature type="domain" description="TRAP C4-dicarboxylate transport system permease DctM subunit" evidence="8">
    <location>
        <begin position="13"/>
        <end position="432"/>
    </location>
</feature>
<dbReference type="eggNOG" id="COG1593">
    <property type="taxonomic scope" value="Bacteria"/>
</dbReference>
<keyword evidence="3 7" id="KW-0997">Cell inner membrane</keyword>
<dbReference type="PANTHER" id="PTHR33362:SF5">
    <property type="entry name" value="C4-DICARBOXYLATE TRAP TRANSPORTER LARGE PERMEASE PROTEIN DCTM"/>
    <property type="match status" value="1"/>
</dbReference>
<dbReference type="AlphaFoldDB" id="A0A1U9Z5T9"/>
<evidence type="ECO:0000313" key="9">
    <source>
        <dbReference type="EMBL" id="AQZ53089.1"/>
    </source>
</evidence>
<organism evidence="9 10">
    <name type="scientific">Martelella mediterranea DSM 17316</name>
    <dbReference type="NCBI Taxonomy" id="1122214"/>
    <lineage>
        <taxon>Bacteria</taxon>
        <taxon>Pseudomonadati</taxon>
        <taxon>Pseudomonadota</taxon>
        <taxon>Alphaproteobacteria</taxon>
        <taxon>Hyphomicrobiales</taxon>
        <taxon>Aurantimonadaceae</taxon>
        <taxon>Martelella</taxon>
    </lineage>
</organism>
<name>A0A1U9Z5T9_9HYPH</name>
<keyword evidence="2" id="KW-1003">Cell membrane</keyword>
<sequence>MSGVEIALGSAALMLVLIYAGLHVAIALILVSFIGVWVLKDNFDLAANMLVVAFKDSITDQLFGVVPLFVLMGLVVSISGMGRDTFDVAQQAFRRIRGGLGVATVAANAVFAAITGISIASAAVFTKVAVPEMRARGYTPEFSVGVVAGSSVLGMLIPPSLLFILYGILTEQSVGSLFIAGVLPGLLLAVTYSIGIVAMAHLRPGFVGGQMAQEFDAPHMGWGEIAAKLLPIAALVALVLGGIYGGLFTPTEAGGAGAAGALAIAIVKRRLNWRDFWQVLVQTGHTTASICFLIIGASLYSRMLAFTGMPGWLGRTVLEAGFSTEGVVLAMVVVMVLLGTILDSSSIMLLVLPIAVPILNGLGVDLIWLGVIAILAVEIGLLTPPFGIAVYVIKSTLGPDSDITLGQIFRGAAPFALMMLFVLALVFLFPAIATALL</sequence>
<dbReference type="GO" id="GO:0005886">
    <property type="term" value="C:plasma membrane"/>
    <property type="evidence" value="ECO:0007669"/>
    <property type="project" value="UniProtKB-SubCell"/>
</dbReference>
<evidence type="ECO:0000256" key="7">
    <source>
        <dbReference type="RuleBase" id="RU369079"/>
    </source>
</evidence>
<feature type="transmembrane region" description="Helical" evidence="7">
    <location>
        <begin position="176"/>
        <end position="200"/>
    </location>
</feature>
<evidence type="ECO:0000256" key="6">
    <source>
        <dbReference type="ARBA" id="ARBA00023136"/>
    </source>
</evidence>
<dbReference type="PIRSF" id="PIRSF006066">
    <property type="entry name" value="HI0050"/>
    <property type="match status" value="1"/>
</dbReference>
<evidence type="ECO:0000256" key="4">
    <source>
        <dbReference type="ARBA" id="ARBA00022692"/>
    </source>
</evidence>
<dbReference type="Proteomes" id="UP000191135">
    <property type="component" value="Chromosome"/>
</dbReference>
<feature type="transmembrane region" description="Helical" evidence="7">
    <location>
        <begin position="99"/>
        <end position="125"/>
    </location>
</feature>
<comment type="subcellular location">
    <subcellularLocation>
        <location evidence="1 7">Cell inner membrane</location>
        <topology evidence="1 7">Multi-pass membrane protein</topology>
    </subcellularLocation>
</comment>
<accession>A0A1U9Z5T9</accession>
<dbReference type="Pfam" id="PF06808">
    <property type="entry name" value="DctM"/>
    <property type="match status" value="1"/>
</dbReference>
<dbReference type="InterPro" id="IPR010656">
    <property type="entry name" value="DctM"/>
</dbReference>
<dbReference type="NCBIfam" id="TIGR00786">
    <property type="entry name" value="dctM"/>
    <property type="match status" value="1"/>
</dbReference>
<comment type="function">
    <text evidence="7">Part of the tripartite ATP-independent periplasmic (TRAP) transport system.</text>
</comment>
<keyword evidence="4 7" id="KW-0812">Transmembrane</keyword>
<dbReference type="InterPro" id="IPR004681">
    <property type="entry name" value="TRAP_DctM"/>
</dbReference>
<evidence type="ECO:0000256" key="3">
    <source>
        <dbReference type="ARBA" id="ARBA00022519"/>
    </source>
</evidence>
<dbReference type="KEGG" id="mmed:Mame_03787"/>
<evidence type="ECO:0000256" key="1">
    <source>
        <dbReference type="ARBA" id="ARBA00004429"/>
    </source>
</evidence>
<feature type="transmembrane region" description="Helical" evidence="7">
    <location>
        <begin position="58"/>
        <end position="78"/>
    </location>
</feature>
<evidence type="ECO:0000256" key="5">
    <source>
        <dbReference type="ARBA" id="ARBA00022989"/>
    </source>
</evidence>
<feature type="transmembrane region" description="Helical" evidence="7">
    <location>
        <begin position="366"/>
        <end position="393"/>
    </location>
</feature>
<dbReference type="EMBL" id="CP020330">
    <property type="protein sequence ID" value="AQZ53089.1"/>
    <property type="molecule type" value="Genomic_DNA"/>
</dbReference>
<dbReference type="OrthoDB" id="9790209at2"/>
<comment type="caution">
    <text evidence="7">Lacks conserved residue(s) required for the propagation of feature annotation.</text>
</comment>
<proteinExistence type="inferred from homology"/>
<feature type="transmembrane region" description="Helical" evidence="7">
    <location>
        <begin position="12"/>
        <end position="38"/>
    </location>
</feature>
<dbReference type="GO" id="GO:0022857">
    <property type="term" value="F:transmembrane transporter activity"/>
    <property type="evidence" value="ECO:0007669"/>
    <property type="project" value="UniProtKB-UniRule"/>
</dbReference>
<feature type="transmembrane region" description="Helical" evidence="7">
    <location>
        <begin position="287"/>
        <end position="306"/>
    </location>
</feature>
<feature type="transmembrane region" description="Helical" evidence="7">
    <location>
        <begin position="220"/>
        <end position="240"/>
    </location>
</feature>
<dbReference type="PANTHER" id="PTHR33362">
    <property type="entry name" value="SIALIC ACID TRAP TRANSPORTER PERMEASE PROTEIN SIAT-RELATED"/>
    <property type="match status" value="1"/>
</dbReference>
<protein>
    <recommendedName>
        <fullName evidence="7">TRAP transporter large permease protein</fullName>
    </recommendedName>
</protein>
<comment type="similarity">
    <text evidence="7">Belongs to the TRAP transporter large permease family.</text>
</comment>
<evidence type="ECO:0000256" key="2">
    <source>
        <dbReference type="ARBA" id="ARBA00022475"/>
    </source>
</evidence>
<evidence type="ECO:0000313" key="10">
    <source>
        <dbReference type="Proteomes" id="UP000191135"/>
    </source>
</evidence>